<reference evidence="1 2" key="1">
    <citation type="submission" date="2021-01" db="EMBL/GenBank/DDBJ databases">
        <title>Whole genome shotgun sequence of Actinoplanes humidus NBRC 14915.</title>
        <authorList>
            <person name="Komaki H."/>
            <person name="Tamura T."/>
        </authorList>
    </citation>
    <scope>NUCLEOTIDE SEQUENCE [LARGE SCALE GENOMIC DNA]</scope>
    <source>
        <strain evidence="1 2">NBRC 14915</strain>
    </source>
</reference>
<evidence type="ECO:0000313" key="1">
    <source>
        <dbReference type="EMBL" id="GIE17712.1"/>
    </source>
</evidence>
<organism evidence="1 2">
    <name type="scientific">Winogradskya humida</name>
    <dbReference type="NCBI Taxonomy" id="113566"/>
    <lineage>
        <taxon>Bacteria</taxon>
        <taxon>Bacillati</taxon>
        <taxon>Actinomycetota</taxon>
        <taxon>Actinomycetes</taxon>
        <taxon>Micromonosporales</taxon>
        <taxon>Micromonosporaceae</taxon>
        <taxon>Winogradskya</taxon>
    </lineage>
</organism>
<dbReference type="Proteomes" id="UP000603200">
    <property type="component" value="Unassembled WGS sequence"/>
</dbReference>
<evidence type="ECO:0000313" key="2">
    <source>
        <dbReference type="Proteomes" id="UP000603200"/>
    </source>
</evidence>
<dbReference type="InterPro" id="IPR025459">
    <property type="entry name" value="DUF4279"/>
</dbReference>
<gene>
    <name evidence="1" type="ORF">Ahu01nite_008140</name>
</gene>
<accession>A0ABQ3ZGP4</accession>
<name>A0ABQ3ZGP4_9ACTN</name>
<evidence type="ECO:0008006" key="3">
    <source>
        <dbReference type="Google" id="ProtNLM"/>
    </source>
</evidence>
<sequence length="150" mass="16567">MSDDEGSVLVKQYVYFALKSDVTTPEEITAKLGFQPDRVGVRGSRQTTPPVPAAHTWAVECRKPRMTVDEQVSEVLDRIRPIANGIRELVEPGEIEAVLQIVRYFEVDDGDPQAAEDGPPESLLGWHLTIADLAFLVSIDADVSIDEYSV</sequence>
<proteinExistence type="predicted"/>
<dbReference type="EMBL" id="BOMN01000012">
    <property type="protein sequence ID" value="GIE17712.1"/>
    <property type="molecule type" value="Genomic_DNA"/>
</dbReference>
<protein>
    <recommendedName>
        <fullName evidence="3">DUF4279 domain-containing protein</fullName>
    </recommendedName>
</protein>
<dbReference type="RefSeq" id="WP_203835001.1">
    <property type="nucleotide sequence ID" value="NZ_BAAATV010000001.1"/>
</dbReference>
<keyword evidence="2" id="KW-1185">Reference proteome</keyword>
<comment type="caution">
    <text evidence="1">The sequence shown here is derived from an EMBL/GenBank/DDBJ whole genome shotgun (WGS) entry which is preliminary data.</text>
</comment>
<dbReference type="Pfam" id="PF14106">
    <property type="entry name" value="DUF4279"/>
    <property type="match status" value="1"/>
</dbReference>